<dbReference type="PANTHER" id="PTHR38664:SF1">
    <property type="entry name" value="SLR0058 PROTEIN"/>
    <property type="match status" value="1"/>
</dbReference>
<evidence type="ECO:0008006" key="4">
    <source>
        <dbReference type="Google" id="ProtNLM"/>
    </source>
</evidence>
<dbReference type="EMBL" id="LGKO01000002">
    <property type="protein sequence ID" value="KPL84468.1"/>
    <property type="molecule type" value="Genomic_DNA"/>
</dbReference>
<sequence>MARTKPEAQPEPEREAPPSWYELSRKILLASIGAAALAKDEIVQFIERLVEKGEIVERDARRLIQEVLEERERLEQERKAKQTQVGTASPATKADIEALSARIAELQKRIEELRKQQQQG</sequence>
<dbReference type="InterPro" id="IPR008769">
    <property type="entry name" value="PhaF_PhaI"/>
</dbReference>
<evidence type="ECO:0000256" key="1">
    <source>
        <dbReference type="SAM" id="MobiDB-lite"/>
    </source>
</evidence>
<proteinExistence type="predicted"/>
<feature type="region of interest" description="Disordered" evidence="1">
    <location>
        <begin position="73"/>
        <end position="93"/>
    </location>
</feature>
<gene>
    <name evidence="2" type="ORF">SE15_05040</name>
</gene>
<dbReference type="Proteomes" id="UP000050544">
    <property type="component" value="Unassembled WGS sequence"/>
</dbReference>
<protein>
    <recommendedName>
        <fullName evidence="4">Polyhydroxyalkanoate synthesis regulator phasin</fullName>
    </recommendedName>
</protein>
<dbReference type="PANTHER" id="PTHR38664">
    <property type="entry name" value="SLR0058 PROTEIN"/>
    <property type="match status" value="1"/>
</dbReference>
<dbReference type="RefSeq" id="WP_054520990.1">
    <property type="nucleotide sequence ID" value="NZ_LGKO01000002.1"/>
</dbReference>
<dbReference type="STRING" id="869279.SE15_05040"/>
<reference evidence="2 3" key="1">
    <citation type="submission" date="2015-07" db="EMBL/GenBank/DDBJ databases">
        <title>Whole genome sequence of Thermanaerothrix daxensis DSM 23592.</title>
        <authorList>
            <person name="Hemp J."/>
            <person name="Ward L.M."/>
            <person name="Pace L.A."/>
            <person name="Fischer W.W."/>
        </authorList>
    </citation>
    <scope>NUCLEOTIDE SEQUENCE [LARGE SCALE GENOMIC DNA]</scope>
    <source>
        <strain evidence="2 3">GNS-1</strain>
    </source>
</reference>
<dbReference type="AlphaFoldDB" id="A0A0P6Y688"/>
<name>A0A0P6Y688_9CHLR</name>
<evidence type="ECO:0000313" key="3">
    <source>
        <dbReference type="Proteomes" id="UP000050544"/>
    </source>
</evidence>
<comment type="caution">
    <text evidence="2">The sequence shown here is derived from an EMBL/GenBank/DDBJ whole genome shotgun (WGS) entry which is preliminary data.</text>
</comment>
<accession>A0A0P6Y688</accession>
<dbReference type="OrthoDB" id="159832at2"/>
<dbReference type="SUPFAM" id="SSF58100">
    <property type="entry name" value="Bacterial hemolysins"/>
    <property type="match status" value="1"/>
</dbReference>
<organism evidence="2 3">
    <name type="scientific">Thermanaerothrix daxensis</name>
    <dbReference type="NCBI Taxonomy" id="869279"/>
    <lineage>
        <taxon>Bacteria</taxon>
        <taxon>Bacillati</taxon>
        <taxon>Chloroflexota</taxon>
        <taxon>Anaerolineae</taxon>
        <taxon>Anaerolineales</taxon>
        <taxon>Anaerolineaceae</taxon>
        <taxon>Thermanaerothrix</taxon>
    </lineage>
</organism>
<evidence type="ECO:0000313" key="2">
    <source>
        <dbReference type="EMBL" id="KPL84468.1"/>
    </source>
</evidence>
<keyword evidence="3" id="KW-1185">Reference proteome</keyword>